<dbReference type="EMBL" id="JABFUD020000006">
    <property type="protein sequence ID" value="KAI5079019.1"/>
    <property type="molecule type" value="Genomic_DNA"/>
</dbReference>
<comment type="caution">
    <text evidence="2">The sequence shown here is derived from an EMBL/GenBank/DDBJ whole genome shotgun (WGS) entry which is preliminary data.</text>
</comment>
<feature type="compositionally biased region" description="Basic and acidic residues" evidence="1">
    <location>
        <begin position="18"/>
        <end position="29"/>
    </location>
</feature>
<accession>A0A9D4V3C9</accession>
<gene>
    <name evidence="2" type="ORF">GOP47_0006690</name>
</gene>
<dbReference type="AlphaFoldDB" id="A0A9D4V3C9"/>
<organism evidence="2 3">
    <name type="scientific">Adiantum capillus-veneris</name>
    <name type="common">Maidenhair fern</name>
    <dbReference type="NCBI Taxonomy" id="13818"/>
    <lineage>
        <taxon>Eukaryota</taxon>
        <taxon>Viridiplantae</taxon>
        <taxon>Streptophyta</taxon>
        <taxon>Embryophyta</taxon>
        <taxon>Tracheophyta</taxon>
        <taxon>Polypodiopsida</taxon>
        <taxon>Polypodiidae</taxon>
        <taxon>Polypodiales</taxon>
        <taxon>Pteridineae</taxon>
        <taxon>Pteridaceae</taxon>
        <taxon>Vittarioideae</taxon>
        <taxon>Adiantum</taxon>
    </lineage>
</organism>
<evidence type="ECO:0000256" key="1">
    <source>
        <dbReference type="SAM" id="MobiDB-lite"/>
    </source>
</evidence>
<feature type="region of interest" description="Disordered" evidence="1">
    <location>
        <begin position="1"/>
        <end position="70"/>
    </location>
</feature>
<feature type="compositionally biased region" description="Basic and acidic residues" evidence="1">
    <location>
        <begin position="48"/>
        <end position="66"/>
    </location>
</feature>
<reference evidence="2" key="1">
    <citation type="submission" date="2021-01" db="EMBL/GenBank/DDBJ databases">
        <title>Adiantum capillus-veneris genome.</title>
        <authorList>
            <person name="Fang Y."/>
            <person name="Liao Q."/>
        </authorList>
    </citation>
    <scope>NUCLEOTIDE SEQUENCE</scope>
    <source>
        <strain evidence="2">H3</strain>
        <tissue evidence="2">Leaf</tissue>
    </source>
</reference>
<name>A0A9D4V3C9_ADICA</name>
<protein>
    <submittedName>
        <fullName evidence="2">Uncharacterized protein</fullName>
    </submittedName>
</protein>
<evidence type="ECO:0000313" key="2">
    <source>
        <dbReference type="EMBL" id="KAI5079019.1"/>
    </source>
</evidence>
<keyword evidence="3" id="KW-1185">Reference proteome</keyword>
<dbReference type="Proteomes" id="UP000886520">
    <property type="component" value="Chromosome 6"/>
</dbReference>
<evidence type="ECO:0000313" key="3">
    <source>
        <dbReference type="Proteomes" id="UP000886520"/>
    </source>
</evidence>
<sequence length="136" mass="15497">MIQFHNPNVSAAKPLHTHTREERNIDRKTQSMQQRGTIRIHIQTQKRGQREKGGAGGREREREQEGRYNTTLLQDKNCSACIPYVDSPRERTHRGRILMRLKQDLHAIRTLTSASESSPSLGAEFGEISCALSSFL</sequence>
<proteinExistence type="predicted"/>